<name>A0ABW1RXM8_9LACO</name>
<evidence type="ECO:0000313" key="1">
    <source>
        <dbReference type="EMBL" id="MFC6180270.1"/>
    </source>
</evidence>
<dbReference type="EMBL" id="JBHSSC010000009">
    <property type="protein sequence ID" value="MFC6180270.1"/>
    <property type="molecule type" value="Genomic_DNA"/>
</dbReference>
<dbReference type="RefSeq" id="WP_137627650.1">
    <property type="nucleotide sequence ID" value="NZ_BJDJ01000003.1"/>
</dbReference>
<accession>A0ABW1RXM8</accession>
<protein>
    <submittedName>
        <fullName evidence="1">Uncharacterized protein</fullName>
    </submittedName>
</protein>
<dbReference type="Proteomes" id="UP001596282">
    <property type="component" value="Unassembled WGS sequence"/>
</dbReference>
<reference evidence="2" key="1">
    <citation type="journal article" date="2019" name="Int. J. Syst. Evol. Microbiol.">
        <title>The Global Catalogue of Microorganisms (GCM) 10K type strain sequencing project: providing services to taxonomists for standard genome sequencing and annotation.</title>
        <authorList>
            <consortium name="The Broad Institute Genomics Platform"/>
            <consortium name="The Broad Institute Genome Sequencing Center for Infectious Disease"/>
            <person name="Wu L."/>
            <person name="Ma J."/>
        </authorList>
    </citation>
    <scope>NUCLEOTIDE SEQUENCE [LARGE SCALE GENOMIC DNA]</scope>
    <source>
        <strain evidence="2">CCM 8933</strain>
    </source>
</reference>
<sequence length="141" mass="16448">MGLKSRHQSTTDRHWLQQISGDKRVAWNFSFLSKEPQFNFLNQELVLATLLKKMQELNAVSVVAMLNLPKSAGIERIECRKVNGPLKRKMIPMEFGKLRQQLAGDKYCIIRFSRSGRIVGQMIDQTFYLFWIDTTHRLYNG</sequence>
<proteinExistence type="predicted"/>
<organism evidence="1 2">
    <name type="scientific">Lactiplantibacillus daowaiensis</name>
    <dbReference type="NCBI Taxonomy" id="2559918"/>
    <lineage>
        <taxon>Bacteria</taxon>
        <taxon>Bacillati</taxon>
        <taxon>Bacillota</taxon>
        <taxon>Bacilli</taxon>
        <taxon>Lactobacillales</taxon>
        <taxon>Lactobacillaceae</taxon>
        <taxon>Lactiplantibacillus</taxon>
    </lineage>
</organism>
<keyword evidence="2" id="KW-1185">Reference proteome</keyword>
<evidence type="ECO:0000313" key="2">
    <source>
        <dbReference type="Proteomes" id="UP001596282"/>
    </source>
</evidence>
<comment type="caution">
    <text evidence="1">The sequence shown here is derived from an EMBL/GenBank/DDBJ whole genome shotgun (WGS) entry which is preliminary data.</text>
</comment>
<gene>
    <name evidence="1" type="ORF">ACFP5Y_03420</name>
</gene>